<dbReference type="GO" id="GO:0006325">
    <property type="term" value="P:chromatin organization"/>
    <property type="evidence" value="ECO:0007669"/>
    <property type="project" value="UniProtKB-KW"/>
</dbReference>
<reference evidence="10" key="2">
    <citation type="submission" date="2022-04" db="UniProtKB">
        <authorList>
            <consortium name="RefSeq"/>
        </authorList>
    </citation>
    <scope>IDENTIFICATION</scope>
    <source>
        <strain evidence="10">Punador</strain>
    </source>
</reference>
<feature type="domain" description="RFX-type winged-helix" evidence="7">
    <location>
        <begin position="694"/>
        <end position="776"/>
    </location>
</feature>
<gene>
    <name evidence="8" type="primary">ARID2</name>
    <name evidence="10" type="synonym">LOC105231533</name>
</gene>
<dbReference type="RefSeq" id="XP_011211176.1">
    <property type="nucleotide sequence ID" value="XM_011212874.3"/>
</dbReference>
<dbReference type="InterPro" id="IPR016024">
    <property type="entry name" value="ARM-type_fold"/>
</dbReference>
<dbReference type="InterPro" id="IPR001606">
    <property type="entry name" value="ARID_dom"/>
</dbReference>
<feature type="region of interest" description="Disordered" evidence="5">
    <location>
        <begin position="1544"/>
        <end position="1575"/>
    </location>
</feature>
<dbReference type="EMBL" id="GAKP01012972">
    <property type="protein sequence ID" value="JAC45980.1"/>
    <property type="molecule type" value="Transcribed_RNA"/>
</dbReference>
<evidence type="ECO:0000313" key="8">
    <source>
        <dbReference type="EMBL" id="JAC45980.1"/>
    </source>
</evidence>
<keyword evidence="1" id="KW-0156">Chromatin regulator</keyword>
<feature type="compositionally biased region" description="Low complexity" evidence="5">
    <location>
        <begin position="847"/>
        <end position="866"/>
    </location>
</feature>
<keyword evidence="2" id="KW-0805">Transcription regulation</keyword>
<dbReference type="CTD" id="35560"/>
<dbReference type="PROSITE" id="PS51011">
    <property type="entry name" value="ARID"/>
    <property type="match status" value="1"/>
</dbReference>
<dbReference type="Gene3D" id="1.10.10.10">
    <property type="entry name" value="Winged helix-like DNA-binding domain superfamily/Winged helix DNA-binding domain"/>
    <property type="match status" value="1"/>
</dbReference>
<dbReference type="GO" id="GO:0006355">
    <property type="term" value="P:regulation of DNA-templated transcription"/>
    <property type="evidence" value="ECO:0007669"/>
    <property type="project" value="InterPro"/>
</dbReference>
<organism evidence="8">
    <name type="scientific">Bactrocera dorsalis</name>
    <name type="common">Oriental fruit fly</name>
    <name type="synonym">Dacus dorsalis</name>
    <dbReference type="NCBI Taxonomy" id="27457"/>
    <lineage>
        <taxon>Eukaryota</taxon>
        <taxon>Metazoa</taxon>
        <taxon>Ecdysozoa</taxon>
        <taxon>Arthropoda</taxon>
        <taxon>Hexapoda</taxon>
        <taxon>Insecta</taxon>
        <taxon>Pterygota</taxon>
        <taxon>Neoptera</taxon>
        <taxon>Endopterygota</taxon>
        <taxon>Diptera</taxon>
        <taxon>Brachycera</taxon>
        <taxon>Muscomorpha</taxon>
        <taxon>Tephritoidea</taxon>
        <taxon>Tephritidae</taxon>
        <taxon>Bactrocera</taxon>
        <taxon>Bactrocera</taxon>
    </lineage>
</organism>
<protein>
    <submittedName>
        <fullName evidence="8 10">AT-rich interactive domain-containing protein 2</fullName>
    </submittedName>
</protein>
<dbReference type="SMART" id="SM00501">
    <property type="entry name" value="BRIGHT"/>
    <property type="match status" value="1"/>
</dbReference>
<dbReference type="SUPFAM" id="SSF46774">
    <property type="entry name" value="ARID-like"/>
    <property type="match status" value="1"/>
</dbReference>
<dbReference type="GeneID" id="105231533"/>
<feature type="compositionally biased region" description="Low complexity" evidence="5">
    <location>
        <begin position="1554"/>
        <end position="1571"/>
    </location>
</feature>
<feature type="compositionally biased region" description="Low complexity" evidence="5">
    <location>
        <begin position="1806"/>
        <end position="1825"/>
    </location>
</feature>
<keyword evidence="3" id="KW-0804">Transcription</keyword>
<feature type="compositionally biased region" description="Low complexity" evidence="5">
    <location>
        <begin position="820"/>
        <end position="831"/>
    </location>
</feature>
<feature type="domain" description="ARID" evidence="6">
    <location>
        <begin position="78"/>
        <end position="170"/>
    </location>
</feature>
<feature type="compositionally biased region" description="Polar residues" evidence="5">
    <location>
        <begin position="1605"/>
        <end position="1617"/>
    </location>
</feature>
<dbReference type="InterPro" id="IPR052406">
    <property type="entry name" value="Chromatin_Remodeling_Comp"/>
</dbReference>
<feature type="compositionally biased region" description="Polar residues" evidence="5">
    <location>
        <begin position="781"/>
        <end position="796"/>
    </location>
</feature>
<accession>A0A034VVV0</accession>
<dbReference type="RefSeq" id="XP_011211176.2">
    <property type="nucleotide sequence ID" value="XM_011212874.4"/>
</dbReference>
<evidence type="ECO:0000256" key="5">
    <source>
        <dbReference type="SAM" id="MobiDB-lite"/>
    </source>
</evidence>
<dbReference type="KEGG" id="bdr:105231533"/>
<feature type="compositionally biased region" description="Polar residues" evidence="5">
    <location>
        <begin position="1544"/>
        <end position="1553"/>
    </location>
</feature>
<dbReference type="Gene3D" id="1.10.150.60">
    <property type="entry name" value="ARID DNA-binding domain"/>
    <property type="match status" value="1"/>
</dbReference>
<evidence type="ECO:0000313" key="9">
    <source>
        <dbReference type="Proteomes" id="UP001652620"/>
    </source>
</evidence>
<keyword evidence="4" id="KW-0539">Nucleus</keyword>
<evidence type="ECO:0000256" key="4">
    <source>
        <dbReference type="ARBA" id="ARBA00023242"/>
    </source>
</evidence>
<proteinExistence type="predicted"/>
<dbReference type="OrthoDB" id="338531at2759"/>
<dbReference type="PANTHER" id="PTHR22970">
    <property type="entry name" value="AT-RICH INTERACTIVE DOMAIN-CONTAINING PROTEIN 2"/>
    <property type="match status" value="1"/>
</dbReference>
<sequence>MSLQESLKGSVFVGNDANNAPATIANAVPSACPANNGTPLRIKSFHIMGTPATNIDAAVLVNPTNTPNNILPKGKTLPKAPDEFYRDLQQFHERRATPIMYTPKISGREIDLHRLYSEVTERGGFNKVNQRDEWDEVLPVLEIRDKCVNATAAVKYIYRRCLEKYERQNFFGEDPDKMEALESADSIEGGGRSRSRYPASIYSSNNVNTNVNAVPMAYNYSQHIVNMDRRRTYKFSTDLHKPSPYEKLMLSLISPLPNEQDFAINVCSLMSNENKHTLKLNEYPKLLDVLLAHTGVFPDYTLRKLFQHVYTQVREHSLFNFWRDLLRDKPQILNLYSDEQAMRDAGLINEEDTEKVKTFDDDMDLDFLNLGPGEGTQEYVGQRVQQIVAIFRNLSFFEENINVFAKNRSFMRFIVMGANIRWGNLHNQILDIAGNIATEIELLDPSTDDVSRNLLVTLCDGIESMDRGVIINSLETLYKLCQTDGNEEHINKCLNLKFYESICQFLCLNDIMLLIFTLETIYALTSLGTRSCHLIMQVRGIVDQLVSLVTVEAQSYGPDGCILMRVVETVPGNMLPMVAQNIANLQNVAVLQKPPHVLVPTSQLPAPQAPVPMQVMSTQITPSHPQLTTVKVPQVVTDSSQNPQPMLVDQTTTMQTATTVQQQETSTVQQNVTNTAQVPTGPTQNFSHEDEQYALAWLGATFERVTTSDSHVEQQELYRMYLAHCQKFGKHSVVNHLQFPRLVRLIYTNNVGPMSARRSDGTELSGFYYVGIRLRAQPLPIQSTKLPQNQTTTAGTTPARKLKKKPKLQHEPDVTSADVTTPTLTSTNVTTSAIQELSDSQPKIVEETTTSTASSETTSTSSTGDTTLLVVSTSTCSTSPSLSLQNSSDSAVQPSSSLIKSLLASKVTQRQQKNQKEINTGANSSQMSSITSTNASVNALTQQPIKVASTAISALVNNPLMQNTPVKVGQTTIKPLNPQVPLEKMPMLESTPPPLAPLSGNNVAKDASGRPVIIANQMLVEILDKKGGEPPMPSTIIKRKMEEGTETAKRIALESINSKEDPQVTPSKNAANLYAEMAASILEDEDLEDIPPLPAATTTSSTSTISTQSKLNESIQQQQMLIPAKIQQSNLPGVQRQLVFQSSQPPQLKLTAHGGVASSNQLPTAMATIKTDQGLQTVPVILQQKPLDQAQPQQLIQQVITQNIPQAAPQQQPTQYVLATNQQGQTYLVAQQPQPQPPPPQQTLLVTQTPQQQSAGTKTIIILQQQTMPGQQAHPPQPQLITGGSPKMIMRTPQGQVLVAQRPQPSLPASTTQQYFINPQTGTATHIHVPVTGSAITANVSSSSQFLQRNQILSTSQATTIAPTQTSSGQISPSLLSQLNHIPATIKLHQPQMPTTTVPSVNQHQPATISRLGKTVSIVQSTPGLTVSPSPIQIPQLQQHQSIIQQHIISGPSEKRQMILGGRAIEIKETVITQAPPPAQQSQLNSQTIITKQVLPQQQQQQPPQQIQPIRTVVEQQQHPSIIQQKLCLQQQPQKSGEQTNIMYSSLPTKSPTASQSGVQQSASQSPQPSSNVTVVQQIKAHTQQQIAPSVVNNKMVASEPPPLTQTARTTNTNQPQPKEVSKPNEVSNNSGNTTTTVATVAPTAQAVPTSSTPPLATTVQTPLPKPTLPMPQLPQVQLPPGVAAAAAANATPPLDPNWLYVCDWRNCPRRKYKSSNDLQHHAFTVHCPDHLDPAAEIFCQWGVGPGLCDGIPRKRYSLMTHIIDRHLTPDSLHAAAQRRVATGTVNLQPTQSPVTIVRNVEAAQAQAQRNNTASPAPSTSSSSSGSQLYGIGVATSSAMNAIKRHTADYVKEVMDENEGPVTKSIRLTAALILRNLVTYTSTAKRNLRRYEPHLSNIALSNVESSGAISHILFELNN</sequence>
<evidence type="ECO:0000259" key="7">
    <source>
        <dbReference type="PROSITE" id="PS51526"/>
    </source>
</evidence>
<dbReference type="Pfam" id="PF02257">
    <property type="entry name" value="RFX_DNA_binding"/>
    <property type="match status" value="1"/>
</dbReference>
<evidence type="ECO:0000313" key="10">
    <source>
        <dbReference type="RefSeq" id="XP_011211176.1"/>
    </source>
</evidence>
<feature type="region of interest" description="Disordered" evidence="5">
    <location>
        <begin position="1806"/>
        <end position="1826"/>
    </location>
</feature>
<dbReference type="SMART" id="SM01014">
    <property type="entry name" value="ARID"/>
    <property type="match status" value="1"/>
</dbReference>
<dbReference type="Proteomes" id="UP001652620">
    <property type="component" value="Unplaced"/>
</dbReference>
<evidence type="ECO:0000256" key="1">
    <source>
        <dbReference type="ARBA" id="ARBA00022853"/>
    </source>
</evidence>
<dbReference type="InterPro" id="IPR036431">
    <property type="entry name" value="ARID_dom_sf"/>
</dbReference>
<name>A0A034VVV0_BACDO</name>
<dbReference type="PANTHER" id="PTHR22970:SF14">
    <property type="entry name" value="AT-RICH INTERACTIVE DOMAIN-CONTAINING PROTEIN 2"/>
    <property type="match status" value="1"/>
</dbReference>
<evidence type="ECO:0000256" key="2">
    <source>
        <dbReference type="ARBA" id="ARBA00023015"/>
    </source>
</evidence>
<feature type="region of interest" description="Disordered" evidence="5">
    <location>
        <begin position="907"/>
        <end position="928"/>
    </location>
</feature>
<reference evidence="8" key="1">
    <citation type="journal article" date="2014" name="BMC Genomics">
        <title>Characterizing the developmental transcriptome of the oriental fruit fly, Bactrocera dorsalis (Diptera: Tephritidae) through comparative genomic analysis with Drosophila melanogaster utilizing modENCODE datasets.</title>
        <authorList>
            <person name="Geib S.M."/>
            <person name="Calla B."/>
            <person name="Hall B."/>
            <person name="Hou S."/>
            <person name="Manoukis N.C."/>
        </authorList>
    </citation>
    <scope>NUCLEOTIDE SEQUENCE</scope>
    <source>
        <strain evidence="8">Punador</strain>
    </source>
</reference>
<evidence type="ECO:0000256" key="3">
    <source>
        <dbReference type="ARBA" id="ARBA00023163"/>
    </source>
</evidence>
<feature type="region of interest" description="Disordered" evidence="5">
    <location>
        <begin position="781"/>
        <end position="866"/>
    </location>
</feature>
<dbReference type="InterPro" id="IPR036388">
    <property type="entry name" value="WH-like_DNA-bd_sf"/>
</dbReference>
<dbReference type="Pfam" id="PF01388">
    <property type="entry name" value="ARID"/>
    <property type="match status" value="1"/>
</dbReference>
<dbReference type="SUPFAM" id="SSF48371">
    <property type="entry name" value="ARM repeat"/>
    <property type="match status" value="1"/>
</dbReference>
<dbReference type="PROSITE" id="PS51526">
    <property type="entry name" value="RFX_DBD"/>
    <property type="match status" value="1"/>
</dbReference>
<keyword evidence="9" id="KW-1185">Reference proteome</keyword>
<feature type="region of interest" description="Disordered" evidence="5">
    <location>
        <begin position="1596"/>
        <end position="1636"/>
    </location>
</feature>
<dbReference type="InterPro" id="IPR003150">
    <property type="entry name" value="DNA-bd_RFX"/>
</dbReference>
<evidence type="ECO:0000259" key="6">
    <source>
        <dbReference type="PROSITE" id="PS51011"/>
    </source>
</evidence>
<feature type="compositionally biased region" description="Polar residues" evidence="5">
    <location>
        <begin position="832"/>
        <end position="841"/>
    </location>
</feature>
<dbReference type="GO" id="GO:0003677">
    <property type="term" value="F:DNA binding"/>
    <property type="evidence" value="ECO:0007669"/>
    <property type="project" value="InterPro"/>
</dbReference>